<accession>A0A0F9DN70</accession>
<reference evidence="1" key="1">
    <citation type="journal article" date="2015" name="Nature">
        <title>Complex archaea that bridge the gap between prokaryotes and eukaryotes.</title>
        <authorList>
            <person name="Spang A."/>
            <person name="Saw J.H."/>
            <person name="Jorgensen S.L."/>
            <person name="Zaremba-Niedzwiedzka K."/>
            <person name="Martijn J."/>
            <person name="Lind A.E."/>
            <person name="van Eijk R."/>
            <person name="Schleper C."/>
            <person name="Guy L."/>
            <person name="Ettema T.J."/>
        </authorList>
    </citation>
    <scope>NUCLEOTIDE SEQUENCE</scope>
</reference>
<gene>
    <name evidence="1" type="ORF">LCGC14_2177580</name>
</gene>
<sequence>MTSRTVRITFTEDTSGSSAYVLPLLQKILDPQEGIKANVIDGTRADGSIIIPGGKKSQKIEIEGILYDDGYDFVSISIAMATMRTSLTAETGTLTLEWLDGASWTTIWSYTVRRIGEIIFPSSMRTDMQAYKVEYIVLSY</sequence>
<comment type="caution">
    <text evidence="1">The sequence shown here is derived from an EMBL/GenBank/DDBJ whole genome shotgun (WGS) entry which is preliminary data.</text>
</comment>
<organism evidence="1">
    <name type="scientific">marine sediment metagenome</name>
    <dbReference type="NCBI Taxonomy" id="412755"/>
    <lineage>
        <taxon>unclassified sequences</taxon>
        <taxon>metagenomes</taxon>
        <taxon>ecological metagenomes</taxon>
    </lineage>
</organism>
<protein>
    <submittedName>
        <fullName evidence="1">Uncharacterized protein</fullName>
    </submittedName>
</protein>
<dbReference type="EMBL" id="LAZR01028253">
    <property type="protein sequence ID" value="KKL63188.1"/>
    <property type="molecule type" value="Genomic_DNA"/>
</dbReference>
<dbReference type="AlphaFoldDB" id="A0A0F9DN70"/>
<evidence type="ECO:0000313" key="1">
    <source>
        <dbReference type="EMBL" id="KKL63188.1"/>
    </source>
</evidence>
<name>A0A0F9DN70_9ZZZZ</name>
<proteinExistence type="predicted"/>